<gene>
    <name evidence="1" type="ORF">GEV33_007545</name>
</gene>
<reference evidence="1" key="1">
    <citation type="journal article" date="2020" name="J Insects Food Feed">
        <title>The yellow mealworm (Tenebrio molitor) genome: a resource for the emerging insects as food and feed industry.</title>
        <authorList>
            <person name="Eriksson T."/>
            <person name="Andere A."/>
            <person name="Kelstrup H."/>
            <person name="Emery V."/>
            <person name="Picard C."/>
        </authorList>
    </citation>
    <scope>NUCLEOTIDE SEQUENCE</scope>
    <source>
        <strain evidence="1">Stoneville</strain>
        <tissue evidence="1">Whole head</tissue>
    </source>
</reference>
<dbReference type="AlphaFoldDB" id="A0A8J6HJJ0"/>
<protein>
    <submittedName>
        <fullName evidence="1">Uncharacterized protein</fullName>
    </submittedName>
</protein>
<accession>A0A8J6HJJ0</accession>
<evidence type="ECO:0000313" key="2">
    <source>
        <dbReference type="Proteomes" id="UP000719412"/>
    </source>
</evidence>
<proteinExistence type="predicted"/>
<keyword evidence="2" id="KW-1185">Reference proteome</keyword>
<dbReference type="Proteomes" id="UP000719412">
    <property type="component" value="Unassembled WGS sequence"/>
</dbReference>
<organism evidence="1 2">
    <name type="scientific">Tenebrio molitor</name>
    <name type="common">Yellow mealworm beetle</name>
    <dbReference type="NCBI Taxonomy" id="7067"/>
    <lineage>
        <taxon>Eukaryota</taxon>
        <taxon>Metazoa</taxon>
        <taxon>Ecdysozoa</taxon>
        <taxon>Arthropoda</taxon>
        <taxon>Hexapoda</taxon>
        <taxon>Insecta</taxon>
        <taxon>Pterygota</taxon>
        <taxon>Neoptera</taxon>
        <taxon>Endopterygota</taxon>
        <taxon>Coleoptera</taxon>
        <taxon>Polyphaga</taxon>
        <taxon>Cucujiformia</taxon>
        <taxon>Tenebrionidae</taxon>
        <taxon>Tenebrio</taxon>
    </lineage>
</organism>
<evidence type="ECO:0000313" key="1">
    <source>
        <dbReference type="EMBL" id="KAH0815246.1"/>
    </source>
</evidence>
<reference evidence="1" key="2">
    <citation type="submission" date="2021-08" db="EMBL/GenBank/DDBJ databases">
        <authorList>
            <person name="Eriksson T."/>
        </authorList>
    </citation>
    <scope>NUCLEOTIDE SEQUENCE</scope>
    <source>
        <strain evidence="1">Stoneville</strain>
        <tissue evidence="1">Whole head</tissue>
    </source>
</reference>
<sequence>MNMLGVVFQEVDQEKHVFAHANISVWVPEGRAIKNAKVGTTMEYQQRGFDLQHFPSKENETSRFSFQETGTEETLQDPESEDTLQLLLHDKPDETETSSHGRIGFLQYLSPFTTWPIRYLLRLACFSHFFCGAEGLRGTFPGYPCPPSLFFFFWTTQHEYNNTQHPWEAHPAWDSNPADLVVVSLFLPPPYLQSLINIHMPFMARRRVLDSGMIFSTGERVSLLVLAAGTERSCSRAREGCFMEIDRSSSTLEMPPLTHVLRFVASVEPKLDTSCSSKGEN</sequence>
<comment type="caution">
    <text evidence="1">The sequence shown here is derived from an EMBL/GenBank/DDBJ whole genome shotgun (WGS) entry which is preliminary data.</text>
</comment>
<dbReference type="EMBL" id="JABDTM020023348">
    <property type="protein sequence ID" value="KAH0815246.1"/>
    <property type="molecule type" value="Genomic_DNA"/>
</dbReference>
<name>A0A8J6HJJ0_TENMO</name>